<dbReference type="CDD" id="cd07043">
    <property type="entry name" value="STAS_anti-anti-sigma_factors"/>
    <property type="match status" value="1"/>
</dbReference>
<accession>A0A1H6LKJ0</accession>
<name>A0A1H6LKJ0_MYCRU</name>
<dbReference type="Pfam" id="PF13466">
    <property type="entry name" value="STAS_2"/>
    <property type="match status" value="1"/>
</dbReference>
<keyword evidence="3" id="KW-1185">Reference proteome</keyword>
<reference evidence="3" key="1">
    <citation type="submission" date="2016-10" db="EMBL/GenBank/DDBJ databases">
        <authorList>
            <person name="Varghese N."/>
            <person name="Submissions S."/>
        </authorList>
    </citation>
    <scope>NUCLEOTIDE SEQUENCE [LARGE SCALE GENOMIC DNA]</scope>
    <source>
        <strain evidence="3">DSM 45405</strain>
    </source>
</reference>
<evidence type="ECO:0000313" key="3">
    <source>
        <dbReference type="Proteomes" id="UP000182915"/>
    </source>
</evidence>
<dbReference type="InterPro" id="IPR036513">
    <property type="entry name" value="STAS_dom_sf"/>
</dbReference>
<dbReference type="RefSeq" id="WP_083409749.1">
    <property type="nucleotide sequence ID" value="NZ_LT629971.1"/>
</dbReference>
<protein>
    <submittedName>
        <fullName evidence="2">Anti-anti-sigma factor</fullName>
    </submittedName>
</protein>
<dbReference type="AlphaFoldDB" id="A0A1H6LKJ0"/>
<evidence type="ECO:0000259" key="1">
    <source>
        <dbReference type="PROSITE" id="PS50801"/>
    </source>
</evidence>
<gene>
    <name evidence="2" type="ORF">SAMN04489835_5336</name>
</gene>
<dbReference type="InterPro" id="IPR058548">
    <property type="entry name" value="MlaB-like_STAS"/>
</dbReference>
<dbReference type="STRING" id="370526.SAMN04489835_5336"/>
<dbReference type="Proteomes" id="UP000182915">
    <property type="component" value="Chromosome I"/>
</dbReference>
<dbReference type="Gene3D" id="3.30.750.24">
    <property type="entry name" value="STAS domain"/>
    <property type="match status" value="1"/>
</dbReference>
<sequence>MATYVDVRTGRGEDGTVLVSATGELDLSNVEAFTKAMAAADSEPVVVDFSGIEYLDSGAINALFEHAGRIRRIVVNPILLPVLTVSGLTQVAEVQPAHQD</sequence>
<evidence type="ECO:0000313" key="2">
    <source>
        <dbReference type="EMBL" id="SEH89092.1"/>
    </source>
</evidence>
<proteinExistence type="predicted"/>
<dbReference type="OrthoDB" id="4628340at2"/>
<dbReference type="EMBL" id="LT629971">
    <property type="protein sequence ID" value="SEH89092.1"/>
    <property type="molecule type" value="Genomic_DNA"/>
</dbReference>
<dbReference type="PROSITE" id="PS50801">
    <property type="entry name" value="STAS"/>
    <property type="match status" value="1"/>
</dbReference>
<dbReference type="InterPro" id="IPR002645">
    <property type="entry name" value="STAS_dom"/>
</dbReference>
<organism evidence="2 3">
    <name type="scientific">Mycolicibacterium rutilum</name>
    <name type="common">Mycobacterium rutilum</name>
    <dbReference type="NCBI Taxonomy" id="370526"/>
    <lineage>
        <taxon>Bacteria</taxon>
        <taxon>Bacillati</taxon>
        <taxon>Actinomycetota</taxon>
        <taxon>Actinomycetes</taxon>
        <taxon>Mycobacteriales</taxon>
        <taxon>Mycobacteriaceae</taxon>
        <taxon>Mycolicibacterium</taxon>
    </lineage>
</organism>
<feature type="domain" description="STAS" evidence="1">
    <location>
        <begin position="14"/>
        <end position="63"/>
    </location>
</feature>
<dbReference type="SUPFAM" id="SSF52091">
    <property type="entry name" value="SpoIIaa-like"/>
    <property type="match status" value="1"/>
</dbReference>